<protein>
    <submittedName>
        <fullName evidence="1">Uncharacterized protein</fullName>
    </submittedName>
</protein>
<organism evidence="1 2">
    <name type="scientific">Mycolicibacterium duvalii</name>
    <dbReference type="NCBI Taxonomy" id="39688"/>
    <lineage>
        <taxon>Bacteria</taxon>
        <taxon>Bacillati</taxon>
        <taxon>Actinomycetota</taxon>
        <taxon>Actinomycetes</taxon>
        <taxon>Mycobacteriales</taxon>
        <taxon>Mycobacteriaceae</taxon>
        <taxon>Mycolicibacterium</taxon>
    </lineage>
</organism>
<proteinExistence type="predicted"/>
<evidence type="ECO:0000313" key="2">
    <source>
        <dbReference type="Proteomes" id="UP000467006"/>
    </source>
</evidence>
<accession>A0A7I7JYK1</accession>
<reference evidence="1 2" key="1">
    <citation type="journal article" date="2019" name="Emerg. Microbes Infect.">
        <title>Comprehensive subspecies identification of 175 nontuberculous mycobacteria species based on 7547 genomic profiles.</title>
        <authorList>
            <person name="Matsumoto Y."/>
            <person name="Kinjo T."/>
            <person name="Motooka D."/>
            <person name="Nabeya D."/>
            <person name="Jung N."/>
            <person name="Uechi K."/>
            <person name="Horii T."/>
            <person name="Iida T."/>
            <person name="Fujita J."/>
            <person name="Nakamura S."/>
        </authorList>
    </citation>
    <scope>NUCLEOTIDE SEQUENCE [LARGE SCALE GENOMIC DNA]</scope>
    <source>
        <strain evidence="1 2">JCM 6396</strain>
    </source>
</reference>
<dbReference type="AlphaFoldDB" id="A0A7I7JYK1"/>
<dbReference type="EMBL" id="AP022563">
    <property type="protein sequence ID" value="BBX16394.1"/>
    <property type="molecule type" value="Genomic_DNA"/>
</dbReference>
<gene>
    <name evidence="1" type="ORF">MDUV_12540</name>
</gene>
<evidence type="ECO:0000313" key="1">
    <source>
        <dbReference type="EMBL" id="BBX16394.1"/>
    </source>
</evidence>
<dbReference type="KEGG" id="mdu:MDUV_12540"/>
<keyword evidence="2" id="KW-1185">Reference proteome</keyword>
<dbReference type="Proteomes" id="UP000467006">
    <property type="component" value="Chromosome"/>
</dbReference>
<name>A0A7I7JYK1_9MYCO</name>
<sequence length="190" mass="19464">MLAVAAVACTGPTVITTDDATYTPAPSSAPAPTTTVASNAHLANAFDFAAEVDGDTAYYFTSPSRRWECAIVPRVRAGCQNAQSSTLGVTGAPPAVPGPDGTSGAPNAVVVDRTAPPRFARLDTPAFGLGEDGQEAAVLPFNRILAVAGFRCNVQEAVGISCLSESSGNGFTFSADEYRPHYVDVPADAP</sequence>